<evidence type="ECO:0000256" key="1">
    <source>
        <dbReference type="ARBA" id="ARBA00004167"/>
    </source>
</evidence>
<comment type="subcellular location">
    <subcellularLocation>
        <location evidence="1">Membrane</location>
        <topology evidence="1">Single-pass membrane protein</topology>
    </subcellularLocation>
</comment>
<dbReference type="InterPro" id="IPR036179">
    <property type="entry name" value="Ig-like_dom_sf"/>
</dbReference>
<dbReference type="EMBL" id="BPLR01018045">
    <property type="protein sequence ID" value="GIY96405.1"/>
    <property type="molecule type" value="Genomic_DNA"/>
</dbReference>
<dbReference type="FunFam" id="2.60.40.10:FF:000324">
    <property type="entry name" value="Down syndrome cell adhesion molecule, isoform D"/>
    <property type="match status" value="1"/>
</dbReference>
<dbReference type="InterPro" id="IPR003598">
    <property type="entry name" value="Ig_sub2"/>
</dbReference>
<feature type="domain" description="Ig-like" evidence="10">
    <location>
        <begin position="40"/>
        <end position="130"/>
    </location>
</feature>
<evidence type="ECO:0000256" key="7">
    <source>
        <dbReference type="ARBA" id="ARBA00023136"/>
    </source>
</evidence>
<feature type="domain" description="Ig-like" evidence="10">
    <location>
        <begin position="224"/>
        <end position="315"/>
    </location>
</feature>
<dbReference type="FunFam" id="2.60.40.10:FF:000017">
    <property type="entry name" value="Down syndrome cell adhesion molecule b"/>
    <property type="match status" value="1"/>
</dbReference>
<dbReference type="GO" id="GO:0016020">
    <property type="term" value="C:membrane"/>
    <property type="evidence" value="ECO:0007669"/>
    <property type="project" value="UniProtKB-SubCell"/>
</dbReference>
<evidence type="ECO:0000259" key="10">
    <source>
        <dbReference type="PROSITE" id="PS50835"/>
    </source>
</evidence>
<dbReference type="Gene3D" id="2.60.40.10">
    <property type="entry name" value="Immunoglobulins"/>
    <property type="match status" value="3"/>
</dbReference>
<gene>
    <name evidence="11" type="primary">DSCAM</name>
    <name evidence="11" type="ORF">CEXT_304611</name>
</gene>
<keyword evidence="2" id="KW-0812">Transmembrane</keyword>
<dbReference type="Pfam" id="PF07679">
    <property type="entry name" value="I-set"/>
    <property type="match status" value="1"/>
</dbReference>
<evidence type="ECO:0000256" key="2">
    <source>
        <dbReference type="ARBA" id="ARBA00022692"/>
    </source>
</evidence>
<dbReference type="FunFam" id="2.60.40.10:FF:001049">
    <property type="entry name" value="Down syndrome cell adhesion molecule-like protein Dscam2"/>
    <property type="match status" value="1"/>
</dbReference>
<comment type="caution">
    <text evidence="11">The sequence shown here is derived from an EMBL/GenBank/DDBJ whole genome shotgun (WGS) entry which is preliminary data.</text>
</comment>
<keyword evidence="9" id="KW-0393">Immunoglobulin domain</keyword>
<keyword evidence="3" id="KW-0732">Signal</keyword>
<dbReference type="CDD" id="cd00096">
    <property type="entry name" value="Ig"/>
    <property type="match status" value="1"/>
</dbReference>
<keyword evidence="7" id="KW-0472">Membrane</keyword>
<dbReference type="SMART" id="SM00408">
    <property type="entry name" value="IGc2"/>
    <property type="match status" value="3"/>
</dbReference>
<dbReference type="InterPro" id="IPR003599">
    <property type="entry name" value="Ig_sub"/>
</dbReference>
<protein>
    <submittedName>
        <fullName evidence="11">Down syndrome cell adhesion molecule homolog</fullName>
    </submittedName>
</protein>
<reference evidence="11 12" key="1">
    <citation type="submission" date="2021-06" db="EMBL/GenBank/DDBJ databases">
        <title>Caerostris extrusa draft genome.</title>
        <authorList>
            <person name="Kono N."/>
            <person name="Arakawa K."/>
        </authorList>
    </citation>
    <scope>NUCLEOTIDE SEQUENCE [LARGE SCALE GENOMIC DNA]</scope>
</reference>
<dbReference type="PROSITE" id="PS50835">
    <property type="entry name" value="IG_LIKE"/>
    <property type="match status" value="3"/>
</dbReference>
<evidence type="ECO:0000256" key="5">
    <source>
        <dbReference type="ARBA" id="ARBA00022889"/>
    </source>
</evidence>
<dbReference type="Proteomes" id="UP001054945">
    <property type="component" value="Unassembled WGS sequence"/>
</dbReference>
<keyword evidence="12" id="KW-1185">Reference proteome</keyword>
<evidence type="ECO:0000256" key="8">
    <source>
        <dbReference type="ARBA" id="ARBA00023157"/>
    </source>
</evidence>
<dbReference type="InterPro" id="IPR013783">
    <property type="entry name" value="Ig-like_fold"/>
</dbReference>
<evidence type="ECO:0000313" key="11">
    <source>
        <dbReference type="EMBL" id="GIY96405.1"/>
    </source>
</evidence>
<dbReference type="Pfam" id="PF13927">
    <property type="entry name" value="Ig_3"/>
    <property type="match status" value="2"/>
</dbReference>
<dbReference type="InterPro" id="IPR051170">
    <property type="entry name" value="Neural/epithelial_adhesion"/>
</dbReference>
<keyword evidence="5" id="KW-0130">Cell adhesion</keyword>
<evidence type="ECO:0000256" key="4">
    <source>
        <dbReference type="ARBA" id="ARBA00022737"/>
    </source>
</evidence>
<sequence>MERVGGIGCRYYKFNSKVCDKRLDVLLVVDISNPHLSTLPRVTFHQALVNAEEGSAIELPCVAQGNPPPSYRWMKYKTGNLSAIHENGRVWLLQGVLVIRRVVQKDAGRYQCTVRNSIGETRVESALVVTALLQVAVLPAHQVSNTGEEATFTCNVTGYPVHTLAWTKDQRPVVASQRVRFPSRDVLRIMSLRREDRGMYQCFAYNDRDGAQGTAQLKISDVPPSIVSAFLERTLQPGGGVFLKCIVVGSPLPRITWYLDSSAIGQTGRISMGDYITDDARLVSFFNISEVLVEDGGEYGCEAGNDGGRHRTLLA</sequence>
<accession>A0AAV4XR50</accession>
<dbReference type="AlphaFoldDB" id="A0AAV4XR50"/>
<dbReference type="PANTHER" id="PTHR12231">
    <property type="entry name" value="CTX-RELATED TYPE I TRANSMEMBRANE PROTEIN"/>
    <property type="match status" value="1"/>
</dbReference>
<organism evidence="11 12">
    <name type="scientific">Caerostris extrusa</name>
    <name type="common">Bark spider</name>
    <name type="synonym">Caerostris bankana</name>
    <dbReference type="NCBI Taxonomy" id="172846"/>
    <lineage>
        <taxon>Eukaryota</taxon>
        <taxon>Metazoa</taxon>
        <taxon>Ecdysozoa</taxon>
        <taxon>Arthropoda</taxon>
        <taxon>Chelicerata</taxon>
        <taxon>Arachnida</taxon>
        <taxon>Araneae</taxon>
        <taxon>Araneomorphae</taxon>
        <taxon>Entelegynae</taxon>
        <taxon>Araneoidea</taxon>
        <taxon>Araneidae</taxon>
        <taxon>Caerostris</taxon>
    </lineage>
</organism>
<evidence type="ECO:0000256" key="6">
    <source>
        <dbReference type="ARBA" id="ARBA00022989"/>
    </source>
</evidence>
<evidence type="ECO:0000313" key="12">
    <source>
        <dbReference type="Proteomes" id="UP001054945"/>
    </source>
</evidence>
<dbReference type="SUPFAM" id="SSF48726">
    <property type="entry name" value="Immunoglobulin"/>
    <property type="match status" value="3"/>
</dbReference>
<name>A0AAV4XR50_CAEEX</name>
<dbReference type="GO" id="GO:0007155">
    <property type="term" value="P:cell adhesion"/>
    <property type="evidence" value="ECO:0007669"/>
    <property type="project" value="UniProtKB-KW"/>
</dbReference>
<evidence type="ECO:0000256" key="3">
    <source>
        <dbReference type="ARBA" id="ARBA00022729"/>
    </source>
</evidence>
<keyword evidence="8" id="KW-1015">Disulfide bond</keyword>
<evidence type="ECO:0000256" key="9">
    <source>
        <dbReference type="ARBA" id="ARBA00023319"/>
    </source>
</evidence>
<feature type="domain" description="Ig-like" evidence="10">
    <location>
        <begin position="133"/>
        <end position="220"/>
    </location>
</feature>
<keyword evidence="4" id="KW-0677">Repeat</keyword>
<keyword evidence="6" id="KW-1133">Transmembrane helix</keyword>
<dbReference type="PANTHER" id="PTHR12231:SF253">
    <property type="entry name" value="DPR-INTERACTING PROTEIN ETA, ISOFORM B-RELATED"/>
    <property type="match status" value="1"/>
</dbReference>
<dbReference type="InterPro" id="IPR013098">
    <property type="entry name" value="Ig_I-set"/>
</dbReference>
<dbReference type="InterPro" id="IPR007110">
    <property type="entry name" value="Ig-like_dom"/>
</dbReference>
<dbReference type="SMART" id="SM00409">
    <property type="entry name" value="IG"/>
    <property type="match status" value="3"/>
</dbReference>
<proteinExistence type="predicted"/>